<sequence>MIKQQLTINKEAGFARPATLLVSIAHKFKSDIFLTYQGETINLKYSAKSIMDILSLGIKPGSKIYIKAIGIDEVQAIQSIKNYLFEKDIINS</sequence>
<dbReference type="InterPro" id="IPR050399">
    <property type="entry name" value="HPr"/>
</dbReference>
<evidence type="ECO:0000256" key="3">
    <source>
        <dbReference type="ARBA" id="ARBA00022683"/>
    </source>
</evidence>
<name>A0A3A9KEQ1_9BACI</name>
<comment type="subcellular location">
    <subcellularLocation>
        <location evidence="1">Cytoplasm</location>
    </subcellularLocation>
</comment>
<comment type="caution">
    <text evidence="5">The sequence shown here is derived from an EMBL/GenBank/DDBJ whole genome shotgun (WGS) entry which is preliminary data.</text>
</comment>
<dbReference type="InterPro" id="IPR000032">
    <property type="entry name" value="HPr-like"/>
</dbReference>
<dbReference type="Proteomes" id="UP000281498">
    <property type="component" value="Unassembled WGS sequence"/>
</dbReference>
<dbReference type="RefSeq" id="WP_110938453.1">
    <property type="nucleotide sequence ID" value="NZ_KZ614147.1"/>
</dbReference>
<dbReference type="AlphaFoldDB" id="A0A3A9KEQ1"/>
<keyword evidence="2" id="KW-0963">Cytoplasm</keyword>
<feature type="domain" description="HPr" evidence="4">
    <location>
        <begin position="1"/>
        <end position="92"/>
    </location>
</feature>
<gene>
    <name evidence="5" type="ORF">CR203_06370</name>
</gene>
<evidence type="ECO:0000313" key="5">
    <source>
        <dbReference type="EMBL" id="RKL68113.1"/>
    </source>
</evidence>
<dbReference type="GO" id="GO:0009401">
    <property type="term" value="P:phosphoenolpyruvate-dependent sugar phosphotransferase system"/>
    <property type="evidence" value="ECO:0007669"/>
    <property type="project" value="UniProtKB-KW"/>
</dbReference>
<keyword evidence="3" id="KW-0598">Phosphotransferase system</keyword>
<dbReference type="OrthoDB" id="2896805at2"/>
<keyword evidence="6" id="KW-1185">Reference proteome</keyword>
<organism evidence="5 6">
    <name type="scientific">Salipaludibacillus neizhouensis</name>
    <dbReference type="NCBI Taxonomy" id="885475"/>
    <lineage>
        <taxon>Bacteria</taxon>
        <taxon>Bacillati</taxon>
        <taxon>Bacillota</taxon>
        <taxon>Bacilli</taxon>
        <taxon>Bacillales</taxon>
        <taxon>Bacillaceae</taxon>
    </lineage>
</organism>
<evidence type="ECO:0000256" key="1">
    <source>
        <dbReference type="ARBA" id="ARBA00004496"/>
    </source>
</evidence>
<evidence type="ECO:0000313" key="6">
    <source>
        <dbReference type="Proteomes" id="UP000281498"/>
    </source>
</evidence>
<evidence type="ECO:0000256" key="2">
    <source>
        <dbReference type="ARBA" id="ARBA00022490"/>
    </source>
</evidence>
<dbReference type="PANTHER" id="PTHR33705:SF2">
    <property type="entry name" value="PHOSPHOCARRIER PROTEIN NPR"/>
    <property type="match status" value="1"/>
</dbReference>
<proteinExistence type="predicted"/>
<accession>A0A3A9KEQ1</accession>
<protein>
    <submittedName>
        <fullName evidence="5">Phosphocarrier protein HPr</fullName>
    </submittedName>
</protein>
<dbReference type="Gene3D" id="3.30.1340.10">
    <property type="entry name" value="HPr-like"/>
    <property type="match status" value="1"/>
</dbReference>
<dbReference type="PROSITE" id="PS51350">
    <property type="entry name" value="PTS_HPR_DOM"/>
    <property type="match status" value="1"/>
</dbReference>
<dbReference type="Pfam" id="PF00381">
    <property type="entry name" value="PTS-HPr"/>
    <property type="match status" value="1"/>
</dbReference>
<reference evidence="5 6" key="1">
    <citation type="submission" date="2017-10" db="EMBL/GenBank/DDBJ databases">
        <title>Bacillus sp. nov., a halophilic bacterium isolated from a Keqin Lake.</title>
        <authorList>
            <person name="Wang H."/>
        </authorList>
    </citation>
    <scope>NUCLEOTIDE SEQUENCE [LARGE SCALE GENOMIC DNA]</scope>
    <source>
        <strain evidence="5 6">KCTC 13187</strain>
    </source>
</reference>
<dbReference type="NCBIfam" id="TIGR01003">
    <property type="entry name" value="PTS_HPr_family"/>
    <property type="match status" value="1"/>
</dbReference>
<dbReference type="EMBL" id="PDOE01000002">
    <property type="protein sequence ID" value="RKL68113.1"/>
    <property type="molecule type" value="Genomic_DNA"/>
</dbReference>
<dbReference type="InterPro" id="IPR035895">
    <property type="entry name" value="HPr-like_sf"/>
</dbReference>
<dbReference type="SUPFAM" id="SSF55594">
    <property type="entry name" value="HPr-like"/>
    <property type="match status" value="1"/>
</dbReference>
<evidence type="ECO:0000259" key="4">
    <source>
        <dbReference type="PROSITE" id="PS51350"/>
    </source>
</evidence>
<dbReference type="PRINTS" id="PR00107">
    <property type="entry name" value="PHOSPHOCPHPR"/>
</dbReference>
<dbReference type="GO" id="GO:0005737">
    <property type="term" value="C:cytoplasm"/>
    <property type="evidence" value="ECO:0007669"/>
    <property type="project" value="UniProtKB-SubCell"/>
</dbReference>
<dbReference type="PANTHER" id="PTHR33705">
    <property type="entry name" value="PHOSPHOCARRIER PROTEIN HPR"/>
    <property type="match status" value="1"/>
</dbReference>